<name>A0A3M6EET8_9PSED</name>
<feature type="binding site" evidence="7">
    <location>
        <position position="138"/>
    </location>
    <ligand>
        <name>N-formimidoyl-L-glutamate</name>
        <dbReference type="ChEBI" id="CHEBI:58928"/>
    </ligand>
</feature>
<keyword evidence="7" id="KW-0963">Cytoplasm</keyword>
<evidence type="ECO:0000313" key="9">
    <source>
        <dbReference type="EMBL" id="RMV66820.1"/>
    </source>
</evidence>
<feature type="binding site" evidence="7">
    <location>
        <position position="138"/>
    </location>
    <ligand>
        <name>4-imidazolone-5-propanoate</name>
        <dbReference type="ChEBI" id="CHEBI:77893"/>
    </ligand>
</feature>
<feature type="binding site" evidence="7">
    <location>
        <position position="68"/>
    </location>
    <ligand>
        <name>Zn(2+)</name>
        <dbReference type="ChEBI" id="CHEBI:29105"/>
    </ligand>
</feature>
<evidence type="ECO:0000256" key="7">
    <source>
        <dbReference type="HAMAP-Rule" id="MF_00372"/>
    </source>
</evidence>
<comment type="subcellular location">
    <subcellularLocation>
        <location evidence="7">Cytoplasm</location>
    </subcellularLocation>
</comment>
<comment type="similarity">
    <text evidence="7">Belongs to the metallo-dependent hydrolases superfamily. HutI family.</text>
</comment>
<feature type="binding site" evidence="7">
    <location>
        <position position="311"/>
    </location>
    <ligand>
        <name>Fe(3+)</name>
        <dbReference type="ChEBI" id="CHEBI:29034"/>
    </ligand>
</feature>
<feature type="binding site" evidence="7">
    <location>
        <position position="316"/>
    </location>
    <ligand>
        <name>4-imidazolone-5-propanoate</name>
        <dbReference type="ChEBI" id="CHEBI:77893"/>
    </ligand>
</feature>
<dbReference type="GO" id="GO:0019557">
    <property type="term" value="P:L-histidine catabolic process to glutamate and formate"/>
    <property type="evidence" value="ECO:0007669"/>
    <property type="project" value="UniProtKB-UniPathway"/>
</dbReference>
<dbReference type="AlphaFoldDB" id="A0A3M6EET8"/>
<evidence type="ECO:0000256" key="2">
    <source>
        <dbReference type="ARBA" id="ARBA00022723"/>
    </source>
</evidence>
<keyword evidence="5 7" id="KW-0862">Zinc</keyword>
<evidence type="ECO:0000256" key="1">
    <source>
        <dbReference type="ARBA" id="ARBA00012864"/>
    </source>
</evidence>
<comment type="function">
    <text evidence="7">Catalyzes the hydrolytic cleavage of the carbon-nitrogen bond in imidazolone-5-propanoate to yield N-formimidoyl-L-glutamate. It is the third step in the universal histidine degradation pathway.</text>
</comment>
<feature type="binding site" evidence="7">
    <location>
        <position position="236"/>
    </location>
    <ligand>
        <name>Fe(3+)</name>
        <dbReference type="ChEBI" id="CHEBI:29034"/>
    </ligand>
</feature>
<keyword evidence="3 7" id="KW-0378">Hydrolase</keyword>
<dbReference type="Pfam" id="PF01979">
    <property type="entry name" value="Amidohydro_1"/>
    <property type="match status" value="1"/>
</dbReference>
<feature type="binding site" evidence="7">
    <location>
        <position position="236"/>
    </location>
    <ligand>
        <name>Zn(2+)</name>
        <dbReference type="ChEBI" id="CHEBI:29105"/>
    </ligand>
</feature>
<evidence type="ECO:0000259" key="8">
    <source>
        <dbReference type="Pfam" id="PF01979"/>
    </source>
</evidence>
<dbReference type="UniPathway" id="UPA00379">
    <property type="reaction ID" value="UER00551"/>
</dbReference>
<feature type="binding site" evidence="7">
    <location>
        <position position="75"/>
    </location>
    <ligand>
        <name>4-imidazolone-5-propanoate</name>
        <dbReference type="ChEBI" id="CHEBI:77893"/>
    </ligand>
</feature>
<dbReference type="InterPro" id="IPR005920">
    <property type="entry name" value="HutI"/>
</dbReference>
<evidence type="ECO:0000256" key="6">
    <source>
        <dbReference type="ARBA" id="ARBA00023004"/>
    </source>
</evidence>
<comment type="catalytic activity">
    <reaction evidence="7">
        <text>4-imidazolone-5-propanoate + H2O = N-formimidoyl-L-glutamate</text>
        <dbReference type="Rhea" id="RHEA:23660"/>
        <dbReference type="ChEBI" id="CHEBI:15377"/>
        <dbReference type="ChEBI" id="CHEBI:58928"/>
        <dbReference type="ChEBI" id="CHEBI:77893"/>
        <dbReference type="EC" id="3.5.2.7"/>
    </reaction>
</comment>
<dbReference type="SUPFAM" id="SSF51338">
    <property type="entry name" value="Composite domain of metallo-dependent hydrolases"/>
    <property type="match status" value="1"/>
</dbReference>
<dbReference type="Gene3D" id="2.30.40.10">
    <property type="entry name" value="Urease, subunit C, domain 1"/>
    <property type="match status" value="1"/>
</dbReference>
<evidence type="ECO:0000256" key="3">
    <source>
        <dbReference type="ARBA" id="ARBA00022801"/>
    </source>
</evidence>
<dbReference type="FunFam" id="3.20.20.140:FF:000007">
    <property type="entry name" value="Imidazolonepropionase"/>
    <property type="match status" value="1"/>
</dbReference>
<reference evidence="9 10" key="1">
    <citation type="submission" date="2018-08" db="EMBL/GenBank/DDBJ databases">
        <title>Recombination of ecologically and evolutionarily significant loci maintains genetic cohesion in the Pseudomonas syringae species complex.</title>
        <authorList>
            <person name="Dillon M."/>
            <person name="Thakur S."/>
            <person name="Almeida R.N.D."/>
            <person name="Weir B.S."/>
            <person name="Guttman D.S."/>
        </authorList>
    </citation>
    <scope>NUCLEOTIDE SEQUENCE [LARGE SCALE GENOMIC DNA]</scope>
    <source>
        <strain evidence="9 10">ICMP 7496</strain>
    </source>
</reference>
<comment type="pathway">
    <text evidence="7">Amino-acid degradation; L-histidine degradation into L-glutamate; N-formimidoyl-L-glutamate from L-histidine: step 3/3.</text>
</comment>
<organism evidence="9 10">
    <name type="scientific">Pseudomonas caricapapayae</name>
    <dbReference type="NCBI Taxonomy" id="46678"/>
    <lineage>
        <taxon>Bacteria</taxon>
        <taxon>Pseudomonadati</taxon>
        <taxon>Pseudomonadota</taxon>
        <taxon>Gammaproteobacteria</taxon>
        <taxon>Pseudomonadales</taxon>
        <taxon>Pseudomonadaceae</taxon>
        <taxon>Pseudomonas</taxon>
    </lineage>
</organism>
<dbReference type="GO" id="GO:0019556">
    <property type="term" value="P:L-histidine catabolic process to glutamate and formamide"/>
    <property type="evidence" value="ECO:0007669"/>
    <property type="project" value="UniProtKB-UniRule"/>
</dbReference>
<feature type="binding site" evidence="7">
    <location>
        <position position="66"/>
    </location>
    <ligand>
        <name>Fe(3+)</name>
        <dbReference type="ChEBI" id="CHEBI:29034"/>
    </ligand>
</feature>
<dbReference type="EMBL" id="RBUY01000251">
    <property type="protein sequence ID" value="RMV66820.1"/>
    <property type="molecule type" value="Genomic_DNA"/>
</dbReference>
<feature type="binding site" evidence="7">
    <location>
        <position position="239"/>
    </location>
    <ligand>
        <name>4-imidazolone-5-propanoate</name>
        <dbReference type="ChEBI" id="CHEBI:77893"/>
    </ligand>
</feature>
<keyword evidence="4 7" id="KW-0369">Histidine metabolism</keyword>
<sequence>MKTLWKHCHIASMAHGKYSIIEDAAIVTSGALIEWIGPQAELIEPEHDNCIDLGGAWVTPGLIDCHTHTVFGGNRSGEFEQRLQGVSYADIAAAGGGIASTVRATRAASEDELYASAERRLRHLLKDGVTTVEMKSGYGLDLENERKILRVIRRLGNTQPVTVRATCLAAHALPPEYADRADDYIKHICNDMLPALAAEGLVDAVDAFCEYLAFSPAQVEQVFITAGQLALPVKLHAEQLSSLGGSSLAARYKALSADHLEFMTEDDAIAMAAAGTVAVLLPGAFYFLRETQLPPMDALRKHGVPIAISTDLNPGTSPGLSLRLMLNMACTLFRMPPEEALAGVTFNAARALGMSATHGSLEVGKVADFVAWNIERPADLAYWLGGDLDKRIVRHGVESSI</sequence>
<evidence type="ECO:0000256" key="5">
    <source>
        <dbReference type="ARBA" id="ARBA00022833"/>
    </source>
</evidence>
<feature type="binding site" evidence="7">
    <location>
        <position position="171"/>
    </location>
    <ligand>
        <name>4-imidazolone-5-propanoate</name>
        <dbReference type="ChEBI" id="CHEBI:77893"/>
    </ligand>
</feature>
<dbReference type="PANTHER" id="PTHR42752:SF1">
    <property type="entry name" value="IMIDAZOLONEPROPIONASE-RELATED"/>
    <property type="match status" value="1"/>
</dbReference>
<protein>
    <recommendedName>
        <fullName evidence="1 7">Imidazolonepropionase</fullName>
        <ecNumber evidence="1 7">3.5.2.7</ecNumber>
    </recommendedName>
    <alternativeName>
        <fullName evidence="7">Imidazolone-5-propionate hydrolase</fullName>
    </alternativeName>
</protein>
<dbReference type="SUPFAM" id="SSF51556">
    <property type="entry name" value="Metallo-dependent hydrolases"/>
    <property type="match status" value="1"/>
</dbReference>
<evidence type="ECO:0000313" key="10">
    <source>
        <dbReference type="Proteomes" id="UP000269872"/>
    </source>
</evidence>
<dbReference type="GO" id="GO:0005737">
    <property type="term" value="C:cytoplasm"/>
    <property type="evidence" value="ECO:0007669"/>
    <property type="project" value="UniProtKB-SubCell"/>
</dbReference>
<dbReference type="EC" id="3.5.2.7" evidence="1 7"/>
<gene>
    <name evidence="7" type="primary">hutI</name>
    <name evidence="9" type="ORF">ALP05_02231</name>
</gene>
<dbReference type="InterPro" id="IPR006680">
    <property type="entry name" value="Amidohydro-rel"/>
</dbReference>
<dbReference type="Proteomes" id="UP000269872">
    <property type="component" value="Unassembled WGS sequence"/>
</dbReference>
<keyword evidence="2 7" id="KW-0479">Metal-binding</keyword>
<dbReference type="GO" id="GO:0008270">
    <property type="term" value="F:zinc ion binding"/>
    <property type="evidence" value="ECO:0007669"/>
    <property type="project" value="UniProtKB-UniRule"/>
</dbReference>
<proteinExistence type="inferred from homology"/>
<feature type="binding site" evidence="7">
    <location>
        <position position="68"/>
    </location>
    <ligand>
        <name>Fe(3+)</name>
        <dbReference type="ChEBI" id="CHEBI:29034"/>
    </ligand>
</feature>
<evidence type="ECO:0000256" key="4">
    <source>
        <dbReference type="ARBA" id="ARBA00022808"/>
    </source>
</evidence>
<accession>A0A3M6EET8</accession>
<dbReference type="GO" id="GO:0005506">
    <property type="term" value="F:iron ion binding"/>
    <property type="evidence" value="ECO:0007669"/>
    <property type="project" value="UniProtKB-UniRule"/>
</dbReference>
<dbReference type="CDD" id="cd01296">
    <property type="entry name" value="Imidazolone-5PH"/>
    <property type="match status" value="1"/>
</dbReference>
<dbReference type="RefSeq" id="WP_122342015.1">
    <property type="nucleotide sequence ID" value="NZ_RBUY01000251.1"/>
</dbReference>
<dbReference type="HAMAP" id="MF_00372">
    <property type="entry name" value="HutI"/>
    <property type="match status" value="1"/>
</dbReference>
<feature type="domain" description="Amidohydrolase-related" evidence="8">
    <location>
        <begin position="57"/>
        <end position="374"/>
    </location>
</feature>
<feature type="binding site" evidence="7">
    <location>
        <position position="313"/>
    </location>
    <ligand>
        <name>N-formimidoyl-L-glutamate</name>
        <dbReference type="ChEBI" id="CHEBI:58928"/>
    </ligand>
</feature>
<keyword evidence="6 7" id="KW-0408">Iron</keyword>
<dbReference type="PANTHER" id="PTHR42752">
    <property type="entry name" value="IMIDAZOLONEPROPIONASE"/>
    <property type="match status" value="1"/>
</dbReference>
<feature type="binding site" evidence="7">
    <location>
        <position position="66"/>
    </location>
    <ligand>
        <name>Zn(2+)</name>
        <dbReference type="ChEBI" id="CHEBI:29105"/>
    </ligand>
</feature>
<feature type="binding site" evidence="7">
    <location>
        <position position="315"/>
    </location>
    <ligand>
        <name>N-formimidoyl-L-glutamate</name>
        <dbReference type="ChEBI" id="CHEBI:58928"/>
    </ligand>
</feature>
<feature type="binding site" evidence="7">
    <location>
        <position position="311"/>
    </location>
    <ligand>
        <name>Zn(2+)</name>
        <dbReference type="ChEBI" id="CHEBI:29105"/>
    </ligand>
</feature>
<dbReference type="GO" id="GO:0050480">
    <property type="term" value="F:imidazolonepropionase activity"/>
    <property type="evidence" value="ECO:0007669"/>
    <property type="project" value="UniProtKB-UniRule"/>
</dbReference>
<dbReference type="InterPro" id="IPR011059">
    <property type="entry name" value="Metal-dep_hydrolase_composite"/>
</dbReference>
<dbReference type="NCBIfam" id="TIGR01224">
    <property type="entry name" value="hutI"/>
    <property type="match status" value="1"/>
</dbReference>
<dbReference type="InterPro" id="IPR032466">
    <property type="entry name" value="Metal_Hydrolase"/>
</dbReference>
<dbReference type="Gene3D" id="3.20.20.140">
    <property type="entry name" value="Metal-dependent hydrolases"/>
    <property type="match status" value="1"/>
</dbReference>
<comment type="cofactor">
    <cofactor evidence="7">
        <name>Zn(2+)</name>
        <dbReference type="ChEBI" id="CHEBI:29105"/>
    </cofactor>
    <cofactor evidence="7">
        <name>Fe(3+)</name>
        <dbReference type="ChEBI" id="CHEBI:29034"/>
    </cofactor>
    <text evidence="7">Binds 1 zinc or iron ion per subunit.</text>
</comment>
<comment type="caution">
    <text evidence="9">The sequence shown here is derived from an EMBL/GenBank/DDBJ whole genome shotgun (WGS) entry which is preliminary data.</text>
</comment>